<organism evidence="1 2">
    <name type="scientific">Tritrichomonas foetus</name>
    <dbReference type="NCBI Taxonomy" id="1144522"/>
    <lineage>
        <taxon>Eukaryota</taxon>
        <taxon>Metamonada</taxon>
        <taxon>Parabasalia</taxon>
        <taxon>Tritrichomonadida</taxon>
        <taxon>Tritrichomonadidae</taxon>
        <taxon>Tritrichomonas</taxon>
    </lineage>
</organism>
<keyword evidence="2" id="KW-1185">Reference proteome</keyword>
<dbReference type="AlphaFoldDB" id="A0A1J4JQH3"/>
<name>A0A1J4JQH3_9EUKA</name>
<dbReference type="Proteomes" id="UP000179807">
    <property type="component" value="Unassembled WGS sequence"/>
</dbReference>
<gene>
    <name evidence="1" type="ORF">TRFO_31921</name>
</gene>
<reference evidence="1" key="1">
    <citation type="submission" date="2016-10" db="EMBL/GenBank/DDBJ databases">
        <authorList>
            <person name="Benchimol M."/>
            <person name="Almeida L.G."/>
            <person name="Vasconcelos A.T."/>
            <person name="Perreira-Neves A."/>
            <person name="Rosa I.A."/>
            <person name="Tasca T."/>
            <person name="Bogo M.R."/>
            <person name="de Souza W."/>
        </authorList>
    </citation>
    <scope>NUCLEOTIDE SEQUENCE [LARGE SCALE GENOMIC DNA]</scope>
    <source>
        <strain evidence="1">K</strain>
    </source>
</reference>
<dbReference type="RefSeq" id="XP_068354427.1">
    <property type="nucleotide sequence ID" value="XM_068508206.1"/>
</dbReference>
<proteinExistence type="predicted"/>
<sequence length="147" mass="16097">MSFFGVVSDKNDWIFLAGDSQPIFCCVSRNSKSSLRCFSNAFLNGETADVVLIETDSSNFFVDLPWGDSSKSLIGSFPIGFLSSTDAVFNCRVKSSIIETVWRAFIWVIAAGVTTCKSDSSMVRVSPSRVKVIGFIEFKIHPSNKSG</sequence>
<dbReference type="GeneID" id="94842910"/>
<comment type="caution">
    <text evidence="1">The sequence shown here is derived from an EMBL/GenBank/DDBJ whole genome shotgun (WGS) entry which is preliminary data.</text>
</comment>
<evidence type="ECO:0000313" key="2">
    <source>
        <dbReference type="Proteomes" id="UP000179807"/>
    </source>
</evidence>
<evidence type="ECO:0000313" key="1">
    <source>
        <dbReference type="EMBL" id="OHT01291.1"/>
    </source>
</evidence>
<dbReference type="EMBL" id="MLAK01000918">
    <property type="protein sequence ID" value="OHT01291.1"/>
    <property type="molecule type" value="Genomic_DNA"/>
</dbReference>
<dbReference type="VEuPathDB" id="TrichDB:TRFO_31921"/>
<protein>
    <submittedName>
        <fullName evidence="1">Uncharacterized protein</fullName>
    </submittedName>
</protein>
<accession>A0A1J4JQH3</accession>